<dbReference type="AlphaFoldDB" id="A0A367IVN6"/>
<proteinExistence type="predicted"/>
<evidence type="ECO:0000313" key="2">
    <source>
        <dbReference type="Proteomes" id="UP000252139"/>
    </source>
</evidence>
<comment type="caution">
    <text evidence="1">The sequence shown here is derived from an EMBL/GenBank/DDBJ whole genome shotgun (WGS) entry which is preliminary data.</text>
</comment>
<evidence type="ECO:0000313" key="1">
    <source>
        <dbReference type="EMBL" id="RCH81748.1"/>
    </source>
</evidence>
<name>A0A367IVN6_RHIAZ</name>
<protein>
    <submittedName>
        <fullName evidence="1">Uncharacterized protein</fullName>
    </submittedName>
</protein>
<feature type="non-terminal residue" evidence="1">
    <location>
        <position position="1"/>
    </location>
</feature>
<gene>
    <name evidence="1" type="ORF">CU097_006407</name>
</gene>
<dbReference type="Proteomes" id="UP000252139">
    <property type="component" value="Unassembled WGS sequence"/>
</dbReference>
<reference evidence="1 2" key="1">
    <citation type="journal article" date="2018" name="G3 (Bethesda)">
        <title>Phylogenetic and Phylogenomic Definition of Rhizopus Species.</title>
        <authorList>
            <person name="Gryganskyi A.P."/>
            <person name="Golan J."/>
            <person name="Dolatabadi S."/>
            <person name="Mondo S."/>
            <person name="Robb S."/>
            <person name="Idnurm A."/>
            <person name="Muszewska A."/>
            <person name="Steczkiewicz K."/>
            <person name="Masonjones S."/>
            <person name="Liao H.L."/>
            <person name="Gajdeczka M.T."/>
            <person name="Anike F."/>
            <person name="Vuek A."/>
            <person name="Anishchenko I.M."/>
            <person name="Voigt K."/>
            <person name="de Hoog G.S."/>
            <person name="Smith M.E."/>
            <person name="Heitman J."/>
            <person name="Vilgalys R."/>
            <person name="Stajich J.E."/>
        </authorList>
    </citation>
    <scope>NUCLEOTIDE SEQUENCE [LARGE SCALE GENOMIC DNA]</scope>
    <source>
        <strain evidence="1 2">CBS 357.93</strain>
    </source>
</reference>
<keyword evidence="2" id="KW-1185">Reference proteome</keyword>
<dbReference type="EMBL" id="PJQL01003300">
    <property type="protein sequence ID" value="RCH81748.1"/>
    <property type="molecule type" value="Genomic_DNA"/>
</dbReference>
<sequence>SMLPFLLPLLVFKNPSTLLKSNVLTLLLVVSTLVSTSVVVKSSLKNKSLVLLLSTSRPTCPLTNLSVSTLIFVPPPLVKPSLKLSLITGNSCPVTHWKPVTRSTTLSVMSVPERVLLLIFLVLTSTMTSF</sequence>
<feature type="non-terminal residue" evidence="1">
    <location>
        <position position="130"/>
    </location>
</feature>
<organism evidence="1 2">
    <name type="scientific">Rhizopus azygosporus</name>
    <name type="common">Rhizopus microsporus var. azygosporus</name>
    <dbReference type="NCBI Taxonomy" id="86630"/>
    <lineage>
        <taxon>Eukaryota</taxon>
        <taxon>Fungi</taxon>
        <taxon>Fungi incertae sedis</taxon>
        <taxon>Mucoromycota</taxon>
        <taxon>Mucoromycotina</taxon>
        <taxon>Mucoromycetes</taxon>
        <taxon>Mucorales</taxon>
        <taxon>Mucorineae</taxon>
        <taxon>Rhizopodaceae</taxon>
        <taxon>Rhizopus</taxon>
    </lineage>
</organism>
<accession>A0A367IVN6</accession>